<feature type="region of interest" description="Disordered" evidence="1">
    <location>
        <begin position="981"/>
        <end position="1050"/>
    </location>
</feature>
<name>M9M618_PSEA3</name>
<evidence type="ECO:0000256" key="1">
    <source>
        <dbReference type="SAM" id="MobiDB-lite"/>
    </source>
</evidence>
<feature type="compositionally biased region" description="Polar residues" evidence="1">
    <location>
        <begin position="630"/>
        <end position="644"/>
    </location>
</feature>
<feature type="compositionally biased region" description="Low complexity" evidence="1">
    <location>
        <begin position="1014"/>
        <end position="1032"/>
    </location>
</feature>
<dbReference type="STRING" id="1151754.M9M618"/>
<feature type="compositionally biased region" description="Polar residues" evidence="1">
    <location>
        <begin position="2288"/>
        <end position="2299"/>
    </location>
</feature>
<feature type="region of interest" description="Disordered" evidence="1">
    <location>
        <begin position="2288"/>
        <end position="2311"/>
    </location>
</feature>
<feature type="compositionally biased region" description="Low complexity" evidence="1">
    <location>
        <begin position="1166"/>
        <end position="1199"/>
    </location>
</feature>
<feature type="compositionally biased region" description="Polar residues" evidence="1">
    <location>
        <begin position="1785"/>
        <end position="1797"/>
    </location>
</feature>
<feature type="region of interest" description="Disordered" evidence="1">
    <location>
        <begin position="1550"/>
        <end position="1569"/>
    </location>
</feature>
<feature type="region of interest" description="Disordered" evidence="1">
    <location>
        <begin position="392"/>
        <end position="428"/>
    </location>
</feature>
<evidence type="ECO:0000313" key="3">
    <source>
        <dbReference type="Proteomes" id="UP000011976"/>
    </source>
</evidence>
<feature type="compositionally biased region" description="Polar residues" evidence="1">
    <location>
        <begin position="1106"/>
        <end position="1129"/>
    </location>
</feature>
<feature type="compositionally biased region" description="Low complexity" evidence="1">
    <location>
        <begin position="318"/>
        <end position="347"/>
    </location>
</feature>
<reference evidence="3" key="1">
    <citation type="journal article" date="2013" name="Genome Announc.">
        <title>Genome sequence of the basidiomycetous yeast Pseudozyma antarctica T-34, a producer of the glycolipid biosurfactants mannosylerythritol lipids.</title>
        <authorList>
            <person name="Morita T."/>
            <person name="Koike H."/>
            <person name="Koyama Y."/>
            <person name="Hagiwara H."/>
            <person name="Ito E."/>
            <person name="Fukuoka T."/>
            <person name="Imura T."/>
            <person name="Machida M."/>
            <person name="Kitamoto D."/>
        </authorList>
    </citation>
    <scope>NUCLEOTIDE SEQUENCE [LARGE SCALE GENOMIC DNA]</scope>
    <source>
        <strain evidence="3">T-34</strain>
    </source>
</reference>
<feature type="compositionally biased region" description="Low complexity" evidence="1">
    <location>
        <begin position="392"/>
        <end position="411"/>
    </location>
</feature>
<feature type="region of interest" description="Disordered" evidence="1">
    <location>
        <begin position="1163"/>
        <end position="1245"/>
    </location>
</feature>
<feature type="region of interest" description="Disordered" evidence="1">
    <location>
        <begin position="1688"/>
        <end position="1830"/>
    </location>
</feature>
<dbReference type="PANTHER" id="PTHR39211">
    <property type="entry name" value="CHROMOSOME 7, WHOLE GENOME SHOTGUN SEQUENCE"/>
    <property type="match status" value="1"/>
</dbReference>
<feature type="compositionally biased region" description="Acidic residues" evidence="1">
    <location>
        <begin position="982"/>
        <end position="991"/>
    </location>
</feature>
<feature type="region of interest" description="Disordered" evidence="1">
    <location>
        <begin position="2199"/>
        <end position="2241"/>
    </location>
</feature>
<feature type="region of interest" description="Disordered" evidence="1">
    <location>
        <begin position="630"/>
        <end position="658"/>
    </location>
</feature>
<evidence type="ECO:0000313" key="2">
    <source>
        <dbReference type="EMBL" id="GAC76080.1"/>
    </source>
</evidence>
<feature type="compositionally biased region" description="Low complexity" evidence="1">
    <location>
        <begin position="1610"/>
        <end position="1623"/>
    </location>
</feature>
<organism evidence="2 3">
    <name type="scientific">Pseudozyma antarctica (strain T-34)</name>
    <name type="common">Yeast</name>
    <name type="synonym">Candida antarctica</name>
    <dbReference type="NCBI Taxonomy" id="1151754"/>
    <lineage>
        <taxon>Eukaryota</taxon>
        <taxon>Fungi</taxon>
        <taxon>Dikarya</taxon>
        <taxon>Basidiomycota</taxon>
        <taxon>Ustilaginomycotina</taxon>
        <taxon>Ustilaginomycetes</taxon>
        <taxon>Ustilaginales</taxon>
        <taxon>Ustilaginaceae</taxon>
        <taxon>Moesziomyces</taxon>
    </lineage>
</organism>
<feature type="compositionally biased region" description="Polar residues" evidence="1">
    <location>
        <begin position="1212"/>
        <end position="1225"/>
    </location>
</feature>
<gene>
    <name evidence="2" type="ORF">PANT_19d00102</name>
</gene>
<dbReference type="Gene3D" id="2.60.40.10">
    <property type="entry name" value="Immunoglobulins"/>
    <property type="match status" value="3"/>
</dbReference>
<feature type="region of interest" description="Disordered" evidence="1">
    <location>
        <begin position="583"/>
        <end position="604"/>
    </location>
</feature>
<dbReference type="Proteomes" id="UP000011976">
    <property type="component" value="Unassembled WGS sequence"/>
</dbReference>
<feature type="compositionally biased region" description="Low complexity" evidence="1">
    <location>
        <begin position="1715"/>
        <end position="1727"/>
    </location>
</feature>
<feature type="region of interest" description="Disordered" evidence="1">
    <location>
        <begin position="1510"/>
        <end position="1541"/>
    </location>
</feature>
<feature type="compositionally biased region" description="Low complexity" evidence="1">
    <location>
        <begin position="1557"/>
        <end position="1568"/>
    </location>
</feature>
<dbReference type="EMBL" id="DF196785">
    <property type="protein sequence ID" value="GAC76080.1"/>
    <property type="molecule type" value="Genomic_DNA"/>
</dbReference>
<dbReference type="InterPro" id="IPR013783">
    <property type="entry name" value="Ig-like_fold"/>
</dbReference>
<feature type="region of interest" description="Disordered" evidence="1">
    <location>
        <begin position="696"/>
        <end position="733"/>
    </location>
</feature>
<proteinExistence type="predicted"/>
<accession>M9M618</accession>
<feature type="compositionally biased region" description="Basic and acidic residues" evidence="1">
    <location>
        <begin position="1034"/>
        <end position="1048"/>
    </location>
</feature>
<protein>
    <submittedName>
        <fullName evidence="2">Peroxisomal membrane protein MPV17 and related proteins</fullName>
    </submittedName>
</protein>
<dbReference type="OrthoDB" id="252265at2759"/>
<sequence>MATHTSVCAALHCSSRQGKRPAPELRQSPAAGTLQALTQHWPHWLYSTLETDVACADGTAQPVSCQASLSWLNGARGEASVASVGCSAPPCDPEIERRAAAGATQAKRAEPVSLALSAAVDAAPERLGPAAPPASSWVLLLQASSSSSTLSVLLFSSIHHPRLQQQGRLLLSTTTNLSPAFPAPLRLPTSSHLAYRIPHLAYRCTPPTAPASILEAKTFDVFEAIPLIAMSDTAFALKSPRFDIEEEPGDSHSSCGHQWVGAFERVLGDRQSMAAERPSRPPAKSVASNNTIVQTRDARSLSAHPPLHDERASESSRSTTVSRAGSSHSSGPTSPSLRDPASSEALSLPPPSADLPPALANQPTSSEAEYNGGALRRFRTNSSSGSVSLISLPPSSAASTTNASNTSYGASLQPRLKPAPSPLHVGAPQLGDTVDLRVLSQGPDHVSVNLQDCLRFEQTYINHAPSVHHVMITNHSSDHSAIVSLESDLRPGLTFMRRKRSAPQNQFEPEAWPSNSIAWARKGGFVPANLRGWRHVLANLENADSFILEPSQTTKVYVVLRPADFVEEAEAIQCNTGWLYRVPPSPSTQATSRKPSEYAASSALHPSRADLVNATSPVSTPAAFLEQQQGSFSAAVSDQESTGSAAEELGLTSPRSAPELHGSIAASRANTSRPLYPAFGLRGTITLSSWTIPRHDGDDEASVDQARSLSHKSAQASSSASNPSSSRPVSSYGAPAAASASVASSTASALRSQPDEREVQRIRIPVAAQCCRPFIDAAIASATLPPHASAQTSHSAAIYLDFGDVIVGQSHAQILTLRNLAEIDCFCQVKLEEADNMLQTPPVHLTSADNDETVPSVWAAEQENAAYEPLVLPRLESKQIKVSLKPQEPCRDYEQVLTITSLHNSANSIRVVIRANMLGTAKDDALAVLSGDYLDFGDCYGGHWTKQLLVLKNNADVLLDVSFGVQKGYEVMFQLAELAPQGEDEATDQDEVPPSSHVSEISISSASTGDRSRISAADSSSAGFGADAASSAYEHSRQSEAGGEHHATTSDFAKTPTHYAQVPQGPAGLEPPKLELPVADNAAACDLLRGRRGSAQTDEDGVDASSVASQAGSRSNSPVRPSTQSSAKPQLSECLANSAAEVARASKGEAPQLNLMDRVHSGRPESLASAASDADQASVSTNPQSNASSAFASRPASRGRPLESDRHEDASSIRSVHTALSQDSRAGSYPAGSSHAGSSSASARNQLRHPVGAAISGLRHVEHAQSNQLEELVLRPGGEYRVFVSYRPERVAWDAEFSGGRLVERTFRISLDYSRARLANARSRGGRERRTVVCHSRTCTSFISITPKMIDLGEVQVGTRKSANISVTNRSELTARVDLRFVSKVLSMYRDEVAIPALQTVELKVESFPRRVNETYRKQITVANLLNRQGDQIFEVRSRNVDKQRISFHSLFYRILTPTGSNYVDFGDVNINSMRMRTFTIENMSDKKLSLELSPAHPEDVTLYIKAPVPDAKSSSSPKLEAKAGASKYGDQQSDGQGTGAEVTEAIQASGGGAGAGKAKSSKPSMKGADLKERFLETISVDSPTTVRTENASWRLAQKHSHYRKKDDGSSSSAQRKAQSSGKPKPSINLFAALKKGGKGRITVAYGKTATFKDRTLISDFEHLDLATGPPVDARRIPAKSKKYALLENITTGGKPKSLGQTTGHKHNHDDDGTSSASKSKSSAKAKAAARDREAESQADASLSPKVKASRAASSVPRLPSPLARDILDQDSAARTASPKEPSQGGASTSGSKSQPASAIRQHGKSGKEGKAGESSARVHFSPALTGKRKAAPVLSNPVDVSRMSLEDLLAAVEAQPSLMSTFFLGTPEAEEQFVRAEINLRRELQSSIDAGKLLPLEVLEVAPHSEGQVIAVYHPSGSTRPHIQGNARKQDSRIFMRLIEFDMGVVRASEEFSGMAELDADELPVRDLMLRSNTCRSLLELGQPHINFGHMEKGDSKTRKILIQNRSEWALRYCIRKSGSIASGDIKLSSGRYGVVPGYGKREVEFVFSPSMSGPFQEKLVVENVADRDNDQTVVLKANVRKTPNFAVDPGAINFGACSPGKLSTPESFVLTNTTAKSRSFVIAIDTHDLLHQRCLIDVGLSIASDDDVRGTLSKEEEEEIENLSQKLKIASRKGNAEKVKKYEERLTALGVKLPSLTPAASATPSETATASEDQGAAAAAAGIESGEAEAQAGSLADAAESAAPATATAAANADKPRELKRISSTVTCSLGPNQSKRLILRVRPSAVQSAIPSNTSDPGDRRTQHKSGMEEVSVPVRVHEVKNQDETKIVVLMATVEFDLPKSGPGCSIVGADCAVKPEDFPADAVLFSSSE</sequence>
<feature type="compositionally biased region" description="Low complexity" evidence="1">
    <location>
        <begin position="711"/>
        <end position="733"/>
    </location>
</feature>
<feature type="compositionally biased region" description="Low complexity" evidence="1">
    <location>
        <begin position="1226"/>
        <end position="1243"/>
    </location>
</feature>
<feature type="region of interest" description="Disordered" evidence="1">
    <location>
        <begin position="1093"/>
        <end position="1132"/>
    </location>
</feature>
<feature type="region of interest" description="Disordered" evidence="1">
    <location>
        <begin position="1590"/>
        <end position="1628"/>
    </location>
</feature>
<feature type="region of interest" description="Disordered" evidence="1">
    <location>
        <begin position="271"/>
        <end position="370"/>
    </location>
</feature>
<feature type="compositionally biased region" description="Low complexity" evidence="1">
    <location>
        <begin position="992"/>
        <end position="1007"/>
    </location>
</feature>
<dbReference type="PANTHER" id="PTHR39211:SF1">
    <property type="entry name" value="ABNORMAL SPINDLE-LIKE MICROCEPHALY-ASSOCIATED PROTEIN ASH DOMAIN-CONTAINING PROTEIN"/>
    <property type="match status" value="1"/>
</dbReference>
<feature type="compositionally biased region" description="Basic and acidic residues" evidence="1">
    <location>
        <begin position="1200"/>
        <end position="1211"/>
    </location>
</feature>